<comment type="caution">
    <text evidence="3">The sequence shown here is derived from an EMBL/GenBank/DDBJ whole genome shotgun (WGS) entry which is preliminary data.</text>
</comment>
<proteinExistence type="predicted"/>
<feature type="region of interest" description="Disordered" evidence="2">
    <location>
        <begin position="192"/>
        <end position="225"/>
    </location>
</feature>
<evidence type="ECO:0000313" key="4">
    <source>
        <dbReference type="Proteomes" id="UP000016569"/>
    </source>
</evidence>
<dbReference type="Gene3D" id="1.10.443.10">
    <property type="entry name" value="Intergrase catalytic core"/>
    <property type="match status" value="1"/>
</dbReference>
<evidence type="ECO:0000313" key="3">
    <source>
        <dbReference type="EMBL" id="GAD60293.1"/>
    </source>
</evidence>
<reference evidence="4" key="1">
    <citation type="journal article" date="2013" name="Genome Announc.">
        <title>Draft Genome Sequence of the Dimorphic Prosthecate Bacterium Brevundimonas abyssalis TAR-001T.</title>
        <authorList>
            <person name="Tsubouchi T."/>
            <person name="Nishi S."/>
            <person name="Usui K."/>
            <person name="Shimane Y."/>
            <person name="Takaki Y."/>
            <person name="Maruyama T."/>
            <person name="Hatada Y."/>
        </authorList>
    </citation>
    <scope>NUCLEOTIDE SEQUENCE [LARGE SCALE GENOMIC DNA]</scope>
    <source>
        <strain evidence="4">TAR-001</strain>
    </source>
</reference>
<organism evidence="3 4">
    <name type="scientific">Brevundimonas abyssalis TAR-001</name>
    <dbReference type="NCBI Taxonomy" id="1391729"/>
    <lineage>
        <taxon>Bacteria</taxon>
        <taxon>Pseudomonadati</taxon>
        <taxon>Pseudomonadota</taxon>
        <taxon>Alphaproteobacteria</taxon>
        <taxon>Caulobacterales</taxon>
        <taxon>Caulobacteraceae</taxon>
        <taxon>Brevundimonas</taxon>
    </lineage>
</organism>
<dbReference type="AlphaFoldDB" id="A0A8E0TS34"/>
<evidence type="ECO:0000256" key="1">
    <source>
        <dbReference type="ARBA" id="ARBA00023172"/>
    </source>
</evidence>
<dbReference type="Proteomes" id="UP000016569">
    <property type="component" value="Unassembled WGS sequence"/>
</dbReference>
<dbReference type="SUPFAM" id="SSF56349">
    <property type="entry name" value="DNA breaking-rejoining enzymes"/>
    <property type="match status" value="1"/>
</dbReference>
<sequence>MAELIRTRRFGLARAVAIARYVGARREDLTKIPRAARAGGRFAFLSGKRRVPVNLREDPELTRWLAQTPETQPLSDWQATRTAAKRRTLTTPITLVYNRQGQPYSADGLAQELAKVVGELHKAGRIDHARYDVHGLRHTRGVELALAGATDAEGAAQLGQVSPASFAQYRRQADRIRMADNASDKLTELRARQAGAAEANSPGTKSATGGATKVQRPAALPGAGR</sequence>
<dbReference type="EMBL" id="BATC01000063">
    <property type="protein sequence ID" value="GAD60293.1"/>
    <property type="molecule type" value="Genomic_DNA"/>
</dbReference>
<dbReference type="InterPro" id="IPR011010">
    <property type="entry name" value="DNA_brk_join_enz"/>
</dbReference>
<dbReference type="InterPro" id="IPR013762">
    <property type="entry name" value="Integrase-like_cat_sf"/>
</dbReference>
<evidence type="ECO:0000256" key="2">
    <source>
        <dbReference type="SAM" id="MobiDB-lite"/>
    </source>
</evidence>
<dbReference type="GO" id="GO:0006310">
    <property type="term" value="P:DNA recombination"/>
    <property type="evidence" value="ECO:0007669"/>
    <property type="project" value="UniProtKB-KW"/>
</dbReference>
<keyword evidence="1" id="KW-0233">DNA recombination</keyword>
<dbReference type="GO" id="GO:0015074">
    <property type="term" value="P:DNA integration"/>
    <property type="evidence" value="ECO:0007669"/>
    <property type="project" value="InterPro"/>
</dbReference>
<gene>
    <name evidence="3" type="ORF">MBEBAB_2543</name>
</gene>
<name>A0A8E0TS34_9CAUL</name>
<protein>
    <recommendedName>
        <fullName evidence="5">Tyr recombinase domain-containing protein</fullName>
    </recommendedName>
</protein>
<dbReference type="GO" id="GO:0003677">
    <property type="term" value="F:DNA binding"/>
    <property type="evidence" value="ECO:0007669"/>
    <property type="project" value="InterPro"/>
</dbReference>
<keyword evidence="4" id="KW-1185">Reference proteome</keyword>
<evidence type="ECO:0008006" key="5">
    <source>
        <dbReference type="Google" id="ProtNLM"/>
    </source>
</evidence>
<accession>A0A8E0TS34</accession>